<dbReference type="Pfam" id="PF21012">
    <property type="entry name" value="DUF6850"/>
    <property type="match status" value="1"/>
</dbReference>
<proteinExistence type="predicted"/>
<dbReference type="AlphaFoldDB" id="A0A1H0B8T0"/>
<evidence type="ECO:0000313" key="2">
    <source>
        <dbReference type="EMBL" id="SDN42054.1"/>
    </source>
</evidence>
<feature type="domain" description="DUF6850" evidence="1">
    <location>
        <begin position="46"/>
        <end position="509"/>
    </location>
</feature>
<reference evidence="3" key="1">
    <citation type="submission" date="2016-10" db="EMBL/GenBank/DDBJ databases">
        <authorList>
            <person name="Varghese N."/>
            <person name="Submissions S."/>
        </authorList>
    </citation>
    <scope>NUCLEOTIDE SEQUENCE [LARGE SCALE GENOMIC DNA]</scope>
    <source>
        <strain evidence="3">DSM 19110</strain>
    </source>
</reference>
<name>A0A1H0B8T0_9SPHI</name>
<gene>
    <name evidence="2" type="ORF">SAMN05421820_107341</name>
</gene>
<dbReference type="InterPro" id="IPR049236">
    <property type="entry name" value="DUF6850"/>
</dbReference>
<evidence type="ECO:0000313" key="3">
    <source>
        <dbReference type="Proteomes" id="UP000183200"/>
    </source>
</evidence>
<organism evidence="2 3">
    <name type="scientific">Pedobacter steynii</name>
    <dbReference type="NCBI Taxonomy" id="430522"/>
    <lineage>
        <taxon>Bacteria</taxon>
        <taxon>Pseudomonadati</taxon>
        <taxon>Bacteroidota</taxon>
        <taxon>Sphingobacteriia</taxon>
        <taxon>Sphingobacteriales</taxon>
        <taxon>Sphingobacteriaceae</taxon>
        <taxon>Pedobacter</taxon>
    </lineage>
</organism>
<accession>A0A1H0B8T0</accession>
<dbReference type="OrthoDB" id="831538at2"/>
<sequence length="509" mass="58569">MKVQLLVILSLLSADLFSQENKSADSVFFYDQRQRHLEFSKQNATLLLKNTENQIGKVSLIYDYASGNLRNSQMPLSSSNIQFSSDGIRKLGRLKLYGDFTYSRIKDHGLGNSLRGEEIDDQPFYYLAEKESDVQRQKYHAKGIISYELIRDKIYLSSGFNYVYYLADRSIDPRMSLKWFDFIVKPELTWVNKHFHLGLSGLWGYGTENTTIKYKNKDYSNGSAYPDRITYLNYGYGYTRKAFDNFSRRKQYKGFGMHLATTLDSWNTLLNLDYKVSEDANGKSLDASLKDEIFSTYQSDQLEGQLLLTKQKGHRIQQIEAAYSTLIGEDYFNALAAKNYTAKNRMTYLSYSNLKTKGNHSFEWGVHTRYLSAYKKDAITSHLFEYSYVQPGLKAGYYQANPGKYRFSAIVSPSLVLPLQTTSNVATTQVTEFTTTVTYPDYAFRKITSGRVDLKLQYVSQTFSKDFRTGVTLNAGISKALDKPNIEYPSKFLPGDQRFFMNLSLNLYF</sequence>
<dbReference type="RefSeq" id="WP_074610606.1">
    <property type="nucleotide sequence ID" value="NZ_FNGY01000007.1"/>
</dbReference>
<keyword evidence="3" id="KW-1185">Reference proteome</keyword>
<evidence type="ECO:0000259" key="1">
    <source>
        <dbReference type="Pfam" id="PF21012"/>
    </source>
</evidence>
<dbReference type="Proteomes" id="UP000183200">
    <property type="component" value="Unassembled WGS sequence"/>
</dbReference>
<protein>
    <recommendedName>
        <fullName evidence="1">DUF6850 domain-containing protein</fullName>
    </recommendedName>
</protein>
<dbReference type="EMBL" id="FNGY01000007">
    <property type="protein sequence ID" value="SDN42054.1"/>
    <property type="molecule type" value="Genomic_DNA"/>
</dbReference>